<evidence type="ECO:0000256" key="3">
    <source>
        <dbReference type="ARBA" id="ARBA00022763"/>
    </source>
</evidence>
<dbReference type="EC" id="3.1.-.-" evidence="6"/>
<keyword evidence="4 6" id="KW-0378">Hydrolase</keyword>
<evidence type="ECO:0000256" key="1">
    <source>
        <dbReference type="ARBA" id="ARBA00022722"/>
    </source>
</evidence>
<evidence type="ECO:0000256" key="5">
    <source>
        <dbReference type="ARBA" id="ARBA00023204"/>
    </source>
</evidence>
<evidence type="ECO:0000313" key="7">
    <source>
        <dbReference type="EMBL" id="RQW08839.1"/>
    </source>
</evidence>
<protein>
    <recommendedName>
        <fullName evidence="6">Very short patch repair endonuclease</fullName>
        <ecNumber evidence="6">3.1.-.-</ecNumber>
    </recommendedName>
</protein>
<keyword evidence="3 6" id="KW-0227">DNA damage</keyword>
<dbReference type="GO" id="GO:0006298">
    <property type="term" value="P:mismatch repair"/>
    <property type="evidence" value="ECO:0007669"/>
    <property type="project" value="UniProtKB-UniRule"/>
</dbReference>
<dbReference type="Pfam" id="PF03852">
    <property type="entry name" value="Vsr"/>
    <property type="match status" value="1"/>
</dbReference>
<keyword evidence="5 6" id="KW-0234">DNA repair</keyword>
<organism evidence="7 8">
    <name type="scientific">Paenibacillus rhizophilus</name>
    <dbReference type="NCBI Taxonomy" id="1850366"/>
    <lineage>
        <taxon>Bacteria</taxon>
        <taxon>Bacillati</taxon>
        <taxon>Bacillota</taxon>
        <taxon>Bacilli</taxon>
        <taxon>Bacillales</taxon>
        <taxon>Paenibacillaceae</taxon>
        <taxon>Paenibacillus</taxon>
    </lineage>
</organism>
<evidence type="ECO:0000313" key="8">
    <source>
        <dbReference type="Proteomes" id="UP000282529"/>
    </source>
</evidence>
<dbReference type="GO" id="GO:0004519">
    <property type="term" value="F:endonuclease activity"/>
    <property type="evidence" value="ECO:0007669"/>
    <property type="project" value="UniProtKB-KW"/>
</dbReference>
<keyword evidence="1 6" id="KW-0540">Nuclease</keyword>
<comment type="caution">
    <text evidence="7">The sequence shown here is derived from an EMBL/GenBank/DDBJ whole genome shotgun (WGS) entry which is preliminary data.</text>
</comment>
<keyword evidence="2 6" id="KW-0255">Endonuclease</keyword>
<keyword evidence="8" id="KW-1185">Reference proteome</keyword>
<dbReference type="PIRSF" id="PIRSF018267">
    <property type="entry name" value="VSR_endonuc"/>
    <property type="match status" value="1"/>
</dbReference>
<proteinExistence type="inferred from homology"/>
<dbReference type="Proteomes" id="UP000282529">
    <property type="component" value="Unassembled WGS sequence"/>
</dbReference>
<evidence type="ECO:0000256" key="2">
    <source>
        <dbReference type="ARBA" id="ARBA00022759"/>
    </source>
</evidence>
<dbReference type="CDD" id="cd00221">
    <property type="entry name" value="Vsr"/>
    <property type="match status" value="1"/>
</dbReference>
<dbReference type="SUPFAM" id="SSF52980">
    <property type="entry name" value="Restriction endonuclease-like"/>
    <property type="match status" value="1"/>
</dbReference>
<dbReference type="InterPro" id="IPR011335">
    <property type="entry name" value="Restrct_endonuc-II-like"/>
</dbReference>
<name>A0A3N9NZJ3_9BACL</name>
<dbReference type="OrthoDB" id="9801520at2"/>
<reference evidence="7 8" key="1">
    <citation type="submission" date="2018-11" db="EMBL/GenBank/DDBJ databases">
        <title>Genome sequence of strain 7197.</title>
        <authorList>
            <person name="Gao J."/>
            <person name="Sun J."/>
        </authorList>
    </citation>
    <scope>NUCLEOTIDE SEQUENCE [LARGE SCALE GENOMIC DNA]</scope>
    <source>
        <strain evidence="7 8">7197</strain>
    </source>
</reference>
<dbReference type="GO" id="GO:0016787">
    <property type="term" value="F:hydrolase activity"/>
    <property type="evidence" value="ECO:0007669"/>
    <property type="project" value="UniProtKB-KW"/>
</dbReference>
<dbReference type="NCBIfam" id="TIGR00632">
    <property type="entry name" value="vsr"/>
    <property type="match status" value="1"/>
</dbReference>
<comment type="function">
    <text evidence="6">May nick specific sequences that contain T:G mispairs resulting from m5C-deamination.</text>
</comment>
<dbReference type="AlphaFoldDB" id="A0A3N9NZJ3"/>
<accession>A0A3N9NZJ3</accession>
<dbReference type="InterPro" id="IPR004603">
    <property type="entry name" value="DNA_mismatch_endonuc_vsr"/>
</dbReference>
<gene>
    <name evidence="7" type="ORF">EH198_20825</name>
</gene>
<comment type="similarity">
    <text evidence="6">Belongs to the vsr family.</text>
</comment>
<dbReference type="EMBL" id="RQPI01000017">
    <property type="protein sequence ID" value="RQW08839.1"/>
    <property type="molecule type" value="Genomic_DNA"/>
</dbReference>
<evidence type="ECO:0000256" key="4">
    <source>
        <dbReference type="ARBA" id="ARBA00022801"/>
    </source>
</evidence>
<evidence type="ECO:0000256" key="6">
    <source>
        <dbReference type="PIRNR" id="PIRNR018267"/>
    </source>
</evidence>
<sequence length="141" mass="17070">MADKVSKEIRSKNMKAIKSISILEGLVSKALWRNGLRFRRNAKDLFGKPDISIKKYKVVIFIDSCFWHYCDIHGRYPKSNEDFWKEKFTRNKRRDNEVTEYYKDKDWNILRIWEHQIKQDFDGTIEDIMDFINSARNLSKR</sequence>
<dbReference type="RefSeq" id="WP_124697444.1">
    <property type="nucleotide sequence ID" value="NZ_JBHUFE010000025.1"/>
</dbReference>
<dbReference type="Gene3D" id="3.40.960.10">
    <property type="entry name" value="VSR Endonuclease"/>
    <property type="match status" value="1"/>
</dbReference>